<keyword evidence="3" id="KW-1185">Reference proteome</keyword>
<dbReference type="AlphaFoldDB" id="A1RR37"/>
<dbReference type="SUPFAM" id="SSF88723">
    <property type="entry name" value="PIN domain-like"/>
    <property type="match status" value="1"/>
</dbReference>
<accession>A1RR37</accession>
<proteinExistence type="predicted"/>
<evidence type="ECO:0000313" key="3">
    <source>
        <dbReference type="Proteomes" id="UP000002595"/>
    </source>
</evidence>
<dbReference type="InterPro" id="IPR029060">
    <property type="entry name" value="PIN-like_dom_sf"/>
</dbReference>
<sequence>MRLGKKLVLDTSVLVEYIVAKSPYRGLVESIFQRAARGELELYVNAVTLAETLYVASRIYNTAGVEDPNGEARNFVTWVARRADVLDIDIHTSTLAGELKKRLKIALPDCLVIATAKRIGGTPLFKKIEAEMRDALDELRRLGTAFLEELR</sequence>
<dbReference type="eggNOG" id="arCOG02221">
    <property type="taxonomic scope" value="Archaea"/>
</dbReference>
<name>A1RR37_PYRIL</name>
<dbReference type="Gene3D" id="3.40.50.1010">
    <property type="entry name" value="5'-nuclease"/>
    <property type="match status" value="1"/>
</dbReference>
<dbReference type="Pfam" id="PF01850">
    <property type="entry name" value="PIN"/>
    <property type="match status" value="1"/>
</dbReference>
<dbReference type="HOGENOM" id="CLU_149092_0_0_2"/>
<dbReference type="KEGG" id="pis:Pisl_0239"/>
<protein>
    <submittedName>
        <fullName evidence="2">PilT protein domain protein</fullName>
    </submittedName>
</protein>
<organism evidence="2 3">
    <name type="scientific">Pyrobaculum islandicum (strain DSM 4184 / JCM 9189 / GEO3)</name>
    <dbReference type="NCBI Taxonomy" id="384616"/>
    <lineage>
        <taxon>Archaea</taxon>
        <taxon>Thermoproteota</taxon>
        <taxon>Thermoprotei</taxon>
        <taxon>Thermoproteales</taxon>
        <taxon>Thermoproteaceae</taxon>
        <taxon>Pyrobaculum</taxon>
    </lineage>
</organism>
<dbReference type="RefSeq" id="WP_011761996.1">
    <property type="nucleotide sequence ID" value="NC_008701.1"/>
</dbReference>
<gene>
    <name evidence="2" type="ordered locus">Pisl_0239</name>
</gene>
<dbReference type="OrthoDB" id="30561at2157"/>
<feature type="domain" description="PIN" evidence="1">
    <location>
        <begin position="5"/>
        <end position="141"/>
    </location>
</feature>
<dbReference type="EMBL" id="CP000504">
    <property type="protein sequence ID" value="ABL87419.1"/>
    <property type="molecule type" value="Genomic_DNA"/>
</dbReference>
<reference evidence="2" key="1">
    <citation type="submission" date="2006-12" db="EMBL/GenBank/DDBJ databases">
        <title>Complete sequence of Pyrobaculum islandicum DSM 4184.</title>
        <authorList>
            <person name="Copeland A."/>
            <person name="Lucas S."/>
            <person name="Lapidus A."/>
            <person name="Barry K."/>
            <person name="Detter J.C."/>
            <person name="Glavina del Rio T."/>
            <person name="Dalin E."/>
            <person name="Tice H."/>
            <person name="Pitluck S."/>
            <person name="Meincke L."/>
            <person name="Brettin T."/>
            <person name="Bruce D."/>
            <person name="Han C."/>
            <person name="Tapia R."/>
            <person name="Gilna P."/>
            <person name="Schmutz J."/>
            <person name="Larimer F."/>
            <person name="Land M."/>
            <person name="Hauser L."/>
            <person name="Kyrpides N."/>
            <person name="Mikhailova N."/>
            <person name="Cozen A.E."/>
            <person name="Fitz-Gibbon S.T."/>
            <person name="House C.H."/>
            <person name="Saltikov C."/>
            <person name="Lowe T."/>
            <person name="Richardson P."/>
        </authorList>
    </citation>
    <scope>NUCLEOTIDE SEQUENCE [LARGE SCALE GENOMIC DNA]</scope>
    <source>
        <strain evidence="2">DSM 4184</strain>
    </source>
</reference>
<evidence type="ECO:0000313" key="2">
    <source>
        <dbReference type="EMBL" id="ABL87419.1"/>
    </source>
</evidence>
<dbReference type="Proteomes" id="UP000002595">
    <property type="component" value="Chromosome"/>
</dbReference>
<dbReference type="GeneID" id="4617537"/>
<dbReference type="InterPro" id="IPR002716">
    <property type="entry name" value="PIN_dom"/>
</dbReference>
<evidence type="ECO:0000259" key="1">
    <source>
        <dbReference type="SMART" id="SM00670"/>
    </source>
</evidence>
<dbReference type="SMART" id="SM00670">
    <property type="entry name" value="PINc"/>
    <property type="match status" value="1"/>
</dbReference>